<keyword evidence="3 13" id="KW-0639">Primosome</keyword>
<dbReference type="InterPro" id="IPR006171">
    <property type="entry name" value="TOPRIM_dom"/>
</dbReference>
<dbReference type="InterPro" id="IPR013264">
    <property type="entry name" value="DNAG_N"/>
</dbReference>
<evidence type="ECO:0000256" key="13">
    <source>
        <dbReference type="HAMAP-Rule" id="MF_00974"/>
    </source>
</evidence>
<dbReference type="InterPro" id="IPR036977">
    <property type="entry name" value="DNA_primase_Znf_CHC2"/>
</dbReference>
<dbReference type="GO" id="GO:0003677">
    <property type="term" value="F:DNA binding"/>
    <property type="evidence" value="ECO:0007669"/>
    <property type="project" value="UniProtKB-KW"/>
</dbReference>
<dbReference type="AlphaFoldDB" id="A0A3T0E8N5"/>
<dbReference type="GO" id="GO:0008270">
    <property type="term" value="F:zinc ion binding"/>
    <property type="evidence" value="ECO:0007669"/>
    <property type="project" value="UniProtKB-KW"/>
</dbReference>
<keyword evidence="2 13" id="KW-0240">DNA-directed RNA polymerase</keyword>
<sequence>MALPDGFLDEIKARIRLSDLVGRTVALRRQGREFAGLSPFKKERTPSFFVNDEKGFYHCFSSQKNGDAVNWLQETQGLSFMEAVETLAAEAGLAMPAPDPEAARKDERRKELAEWNELAQQYFARELNGPRGSEARAYLERRGLSPRDWENFGLGYAPEMRTGLKDFLINKGAKPDELVTAGLLIAPEDGGAAFDRFRGRVMFPIHDPRGRLVAFGGRALSKDARAKYLNSPETPLFHKSHVLYRYPQARTAASDPKSGIRGLIVAEGYMDVIALNRAGLVHAVAPLGTALTEDQIRLLWRAGPEPVICLDGDSAGQRAAGLAAERALPMLEPGKTLRFVFLPDGQDPDDVLKAKGAETLRALVNDTRSLADLVWDREFAAEPLADPDRRAGFRRRLRALTSKIADPDVREEYKAEFDRRLASAFGRKPARAPWRGRQDASGISDGPPVAETRKLAQARRAPPAVRHLLLAAIEWPELAVSEAETLAELDCGPLDSLRDAILDACSTGQIADHEMLRNSLVRQGHHPVLRKLEAERAPMRASMGGEDADPSSRLNAWRKAAASYMERVEEERIRGEARLLESEALARGDAAEVHQLIAGYKASRRRR</sequence>
<keyword evidence="4 13" id="KW-0808">Transferase</keyword>
<dbReference type="NCBIfam" id="TIGR01391">
    <property type="entry name" value="dnaG"/>
    <property type="match status" value="1"/>
</dbReference>
<comment type="similarity">
    <text evidence="13">Belongs to the DnaG primase family.</text>
</comment>
<dbReference type="InterPro" id="IPR037068">
    <property type="entry name" value="DNA_primase_core_N_sf"/>
</dbReference>
<dbReference type="Pfam" id="PF01807">
    <property type="entry name" value="Zn_ribbon_DnaG"/>
    <property type="match status" value="1"/>
</dbReference>
<dbReference type="FunFam" id="3.90.980.10:FF:000001">
    <property type="entry name" value="DNA primase"/>
    <property type="match status" value="1"/>
</dbReference>
<evidence type="ECO:0000256" key="2">
    <source>
        <dbReference type="ARBA" id="ARBA00022478"/>
    </source>
</evidence>
<evidence type="ECO:0000256" key="7">
    <source>
        <dbReference type="ARBA" id="ARBA00022723"/>
    </source>
</evidence>
<dbReference type="SMART" id="SM00400">
    <property type="entry name" value="ZnF_CHCC"/>
    <property type="match status" value="1"/>
</dbReference>
<comment type="function">
    <text evidence="13">RNA polymerase that catalyzes the synthesis of short RNA molecules used as primers for DNA polymerase during DNA replication.</text>
</comment>
<dbReference type="GO" id="GO:0005737">
    <property type="term" value="C:cytoplasm"/>
    <property type="evidence" value="ECO:0007669"/>
    <property type="project" value="TreeGrafter"/>
</dbReference>
<dbReference type="KEGG" id="gak:X907_1144"/>
<evidence type="ECO:0000313" key="15">
    <source>
        <dbReference type="Proteomes" id="UP000286954"/>
    </source>
</evidence>
<dbReference type="RefSeq" id="WP_127566081.1">
    <property type="nucleotide sequence ID" value="NZ_BMFB01000005.1"/>
</dbReference>
<proteinExistence type="inferred from homology"/>
<keyword evidence="7" id="KW-0479">Metal-binding</keyword>
<dbReference type="InterPro" id="IPR006295">
    <property type="entry name" value="DNA_primase_DnaG"/>
</dbReference>
<comment type="cofactor">
    <cofactor evidence="1">
        <name>Zn(2+)</name>
        <dbReference type="ChEBI" id="CHEBI:29105"/>
    </cofactor>
</comment>
<dbReference type="EC" id="2.7.7.101" evidence="13"/>
<dbReference type="Pfam" id="PF13662">
    <property type="entry name" value="Toprim_4"/>
    <property type="match status" value="1"/>
</dbReference>
<dbReference type="OrthoDB" id="9803773at2"/>
<evidence type="ECO:0000256" key="11">
    <source>
        <dbReference type="ARBA" id="ARBA00023125"/>
    </source>
</evidence>
<dbReference type="Gene3D" id="3.40.1360.10">
    <property type="match status" value="1"/>
</dbReference>
<accession>A0A3T0E8N5</accession>
<dbReference type="EMBL" id="CP018911">
    <property type="protein sequence ID" value="AZU03682.1"/>
    <property type="molecule type" value="Genomic_DNA"/>
</dbReference>
<dbReference type="GO" id="GO:1990077">
    <property type="term" value="C:primosome complex"/>
    <property type="evidence" value="ECO:0007669"/>
    <property type="project" value="UniProtKB-KW"/>
</dbReference>
<evidence type="ECO:0000256" key="10">
    <source>
        <dbReference type="ARBA" id="ARBA00022842"/>
    </source>
</evidence>
<comment type="subunit">
    <text evidence="13">Monomer. Interacts with DnaB.</text>
</comment>
<comment type="catalytic activity">
    <reaction evidence="13">
        <text>ssDNA + n NTP = ssDNA/pppN(pN)n-1 hybrid + (n-1) diphosphate.</text>
        <dbReference type="EC" id="2.7.7.101"/>
    </reaction>
</comment>
<keyword evidence="10" id="KW-0460">Magnesium</keyword>
<keyword evidence="11 13" id="KW-0238">DNA-binding</keyword>
<keyword evidence="15" id="KW-1185">Reference proteome</keyword>
<dbReference type="SUPFAM" id="SSF57783">
    <property type="entry name" value="Zinc beta-ribbon"/>
    <property type="match status" value="1"/>
</dbReference>
<dbReference type="HAMAP" id="MF_00974">
    <property type="entry name" value="DNA_primase_DnaG"/>
    <property type="match status" value="1"/>
</dbReference>
<keyword evidence="6 13" id="KW-0235">DNA replication</keyword>
<dbReference type="FunFam" id="3.90.580.10:FF:000001">
    <property type="entry name" value="DNA primase"/>
    <property type="match status" value="1"/>
</dbReference>
<protein>
    <recommendedName>
        <fullName evidence="13">DNA primase</fullName>
        <ecNumber evidence="13">2.7.7.101</ecNumber>
    </recommendedName>
</protein>
<evidence type="ECO:0000256" key="4">
    <source>
        <dbReference type="ARBA" id="ARBA00022679"/>
    </source>
</evidence>
<evidence type="ECO:0000256" key="12">
    <source>
        <dbReference type="ARBA" id="ARBA00023163"/>
    </source>
</evidence>
<keyword evidence="5 13" id="KW-0548">Nucleotidyltransferase</keyword>
<reference evidence="14 15" key="1">
    <citation type="submission" date="2016-12" db="EMBL/GenBank/DDBJ databases">
        <title>The genome of dimorphic prosthecate Glycocaulis alkaliphilus 6b-8t, isolated from crude oil dictates its adaptability in petroleum environments.</title>
        <authorList>
            <person name="Wu X.-L."/>
            <person name="Geng S."/>
        </authorList>
    </citation>
    <scope>NUCLEOTIDE SEQUENCE [LARGE SCALE GENOMIC DNA]</scope>
    <source>
        <strain evidence="14 15">6B-8</strain>
    </source>
</reference>
<dbReference type="Gene3D" id="3.90.980.10">
    <property type="entry name" value="DNA primase, catalytic core, N-terminal domain"/>
    <property type="match status" value="1"/>
</dbReference>
<dbReference type="SUPFAM" id="SSF56731">
    <property type="entry name" value="DNA primase core"/>
    <property type="match status" value="1"/>
</dbReference>
<evidence type="ECO:0000256" key="6">
    <source>
        <dbReference type="ARBA" id="ARBA00022705"/>
    </source>
</evidence>
<dbReference type="FunFam" id="3.40.1360.10:FF:000002">
    <property type="entry name" value="DNA primase"/>
    <property type="match status" value="1"/>
</dbReference>
<dbReference type="SMART" id="SM00493">
    <property type="entry name" value="TOPRIM"/>
    <property type="match status" value="1"/>
</dbReference>
<dbReference type="GO" id="GO:0003899">
    <property type="term" value="F:DNA-directed RNA polymerase activity"/>
    <property type="evidence" value="ECO:0007669"/>
    <property type="project" value="UniProtKB-UniRule"/>
</dbReference>
<dbReference type="GO" id="GO:0006269">
    <property type="term" value="P:DNA replication, synthesis of primer"/>
    <property type="evidence" value="ECO:0007669"/>
    <property type="project" value="UniProtKB-UniRule"/>
</dbReference>
<dbReference type="CDD" id="cd03364">
    <property type="entry name" value="TOPRIM_DnaG_primases"/>
    <property type="match status" value="1"/>
</dbReference>
<dbReference type="InterPro" id="IPR030846">
    <property type="entry name" value="DnaG_bac"/>
</dbReference>
<name>A0A3T0E8N5_9PROT</name>
<evidence type="ECO:0000256" key="1">
    <source>
        <dbReference type="ARBA" id="ARBA00001947"/>
    </source>
</evidence>
<dbReference type="Pfam" id="PF08275">
    <property type="entry name" value="DNAG_N"/>
    <property type="match status" value="1"/>
</dbReference>
<dbReference type="GO" id="GO:0000428">
    <property type="term" value="C:DNA-directed RNA polymerase complex"/>
    <property type="evidence" value="ECO:0007669"/>
    <property type="project" value="UniProtKB-KW"/>
</dbReference>
<keyword evidence="9" id="KW-0862">Zinc</keyword>
<dbReference type="PANTHER" id="PTHR30313">
    <property type="entry name" value="DNA PRIMASE"/>
    <property type="match status" value="1"/>
</dbReference>
<evidence type="ECO:0000256" key="3">
    <source>
        <dbReference type="ARBA" id="ARBA00022515"/>
    </source>
</evidence>
<dbReference type="Gene3D" id="3.90.580.10">
    <property type="entry name" value="Zinc finger, CHC2-type domain"/>
    <property type="match status" value="1"/>
</dbReference>
<keyword evidence="12 13" id="KW-0804">Transcription</keyword>
<dbReference type="PANTHER" id="PTHR30313:SF2">
    <property type="entry name" value="DNA PRIMASE"/>
    <property type="match status" value="1"/>
</dbReference>
<evidence type="ECO:0000256" key="8">
    <source>
        <dbReference type="ARBA" id="ARBA00022771"/>
    </source>
</evidence>
<evidence type="ECO:0000313" key="14">
    <source>
        <dbReference type="EMBL" id="AZU03682.1"/>
    </source>
</evidence>
<comment type="caution">
    <text evidence="13">Lacks conserved residue(s) required for the propagation of feature annotation.</text>
</comment>
<organism evidence="14 15">
    <name type="scientific">Glycocaulis alkaliphilus</name>
    <dbReference type="NCBI Taxonomy" id="1434191"/>
    <lineage>
        <taxon>Bacteria</taxon>
        <taxon>Pseudomonadati</taxon>
        <taxon>Pseudomonadota</taxon>
        <taxon>Alphaproteobacteria</taxon>
        <taxon>Maricaulales</taxon>
        <taxon>Maricaulaceae</taxon>
        <taxon>Glycocaulis</taxon>
    </lineage>
</organism>
<keyword evidence="8" id="KW-0863">Zinc-finger</keyword>
<dbReference type="Proteomes" id="UP000286954">
    <property type="component" value="Chromosome"/>
</dbReference>
<evidence type="ECO:0000256" key="5">
    <source>
        <dbReference type="ARBA" id="ARBA00022695"/>
    </source>
</evidence>
<gene>
    <name evidence="13" type="primary">dnaG</name>
    <name evidence="14" type="ORF">X907_1144</name>
</gene>
<dbReference type="InterPro" id="IPR050219">
    <property type="entry name" value="DnaG_primase"/>
</dbReference>
<dbReference type="PROSITE" id="PS50880">
    <property type="entry name" value="TOPRIM"/>
    <property type="match status" value="1"/>
</dbReference>
<dbReference type="InterPro" id="IPR034151">
    <property type="entry name" value="TOPRIM_DnaG_bac"/>
</dbReference>
<evidence type="ECO:0000256" key="9">
    <source>
        <dbReference type="ARBA" id="ARBA00022833"/>
    </source>
</evidence>
<dbReference type="InterPro" id="IPR002694">
    <property type="entry name" value="Znf_CHC2"/>
</dbReference>